<accession>A0A0B3VMB9</accession>
<dbReference type="NCBIfam" id="TIGR03544">
    <property type="entry name" value="DivI1A_domain"/>
    <property type="match status" value="1"/>
</dbReference>
<dbReference type="STRING" id="1577792.QX51_05445"/>
<keyword evidence="6" id="KW-0131">Cell cycle</keyword>
<dbReference type="GO" id="GO:0005737">
    <property type="term" value="C:cytoplasm"/>
    <property type="evidence" value="ECO:0007669"/>
    <property type="project" value="UniProtKB-SubCell"/>
</dbReference>
<dbReference type="Pfam" id="PF05103">
    <property type="entry name" value="DivIVA"/>
    <property type="match status" value="1"/>
</dbReference>
<organism evidence="8 9">
    <name type="scientific">Terrisporobacter othiniensis</name>
    <dbReference type="NCBI Taxonomy" id="1577792"/>
    <lineage>
        <taxon>Bacteria</taxon>
        <taxon>Bacillati</taxon>
        <taxon>Bacillota</taxon>
        <taxon>Clostridia</taxon>
        <taxon>Peptostreptococcales</taxon>
        <taxon>Peptostreptococcaceae</taxon>
        <taxon>Terrisporobacter</taxon>
    </lineage>
</organism>
<dbReference type="InterPro" id="IPR007793">
    <property type="entry name" value="DivIVA_fam"/>
</dbReference>
<evidence type="ECO:0000313" key="8">
    <source>
        <dbReference type="EMBL" id="KHS57941.1"/>
    </source>
</evidence>
<feature type="coiled-coil region" evidence="7">
    <location>
        <begin position="28"/>
        <end position="130"/>
    </location>
</feature>
<dbReference type="Gene3D" id="6.10.250.660">
    <property type="match status" value="1"/>
</dbReference>
<dbReference type="Proteomes" id="UP000031189">
    <property type="component" value="Unassembled WGS sequence"/>
</dbReference>
<dbReference type="RefSeq" id="WP_039678891.1">
    <property type="nucleotide sequence ID" value="NZ_JAWGXO010000015.1"/>
</dbReference>
<keyword evidence="5 7" id="KW-0175">Coiled coil</keyword>
<protein>
    <submittedName>
        <fullName evidence="8">Cell division protein DivIVA</fullName>
    </submittedName>
</protein>
<evidence type="ECO:0000256" key="5">
    <source>
        <dbReference type="ARBA" id="ARBA00023054"/>
    </source>
</evidence>
<dbReference type="InterPro" id="IPR019933">
    <property type="entry name" value="DivIVA_domain"/>
</dbReference>
<evidence type="ECO:0000313" key="9">
    <source>
        <dbReference type="Proteomes" id="UP000031189"/>
    </source>
</evidence>
<comment type="similarity">
    <text evidence="2">Belongs to the DivIVA family.</text>
</comment>
<proteinExistence type="inferred from homology"/>
<evidence type="ECO:0000256" key="4">
    <source>
        <dbReference type="ARBA" id="ARBA00022618"/>
    </source>
</evidence>
<dbReference type="AlphaFoldDB" id="A0A0B3VMB9"/>
<dbReference type="PANTHER" id="PTHR35794:SF2">
    <property type="entry name" value="CELL DIVISION PROTEIN DIVIVA"/>
    <property type="match status" value="1"/>
</dbReference>
<evidence type="ECO:0000256" key="1">
    <source>
        <dbReference type="ARBA" id="ARBA00004496"/>
    </source>
</evidence>
<dbReference type="EMBL" id="JWHR01000059">
    <property type="protein sequence ID" value="KHS57941.1"/>
    <property type="molecule type" value="Genomic_DNA"/>
</dbReference>
<evidence type="ECO:0000256" key="3">
    <source>
        <dbReference type="ARBA" id="ARBA00022490"/>
    </source>
</evidence>
<dbReference type="OrthoDB" id="9815492at2"/>
<keyword evidence="4 8" id="KW-0132">Cell division</keyword>
<dbReference type="PANTHER" id="PTHR35794">
    <property type="entry name" value="CELL DIVISION PROTEIN DIVIVA"/>
    <property type="match status" value="1"/>
</dbReference>
<evidence type="ECO:0000256" key="6">
    <source>
        <dbReference type="ARBA" id="ARBA00023306"/>
    </source>
</evidence>
<dbReference type="GO" id="GO:0051301">
    <property type="term" value="P:cell division"/>
    <property type="evidence" value="ECO:0007669"/>
    <property type="project" value="UniProtKB-KW"/>
</dbReference>
<reference evidence="8 9" key="1">
    <citation type="submission" date="2014-12" db="EMBL/GenBank/DDBJ databases">
        <title>Draft genome sequence of Terrisporobacter sp. 08-306576, isolated from the blood culture of a bacteremia patient.</title>
        <authorList>
            <person name="Lund L.C."/>
            <person name="Sydenham T.V."/>
            <person name="Hogh S.V."/>
            <person name="Skov M.N."/>
            <person name="Kemp M."/>
            <person name="Justesen U.S."/>
        </authorList>
    </citation>
    <scope>NUCLEOTIDE SEQUENCE [LARGE SCALE GENOMIC DNA]</scope>
    <source>
        <strain evidence="8 9">08-306576</strain>
    </source>
</reference>
<evidence type="ECO:0000256" key="2">
    <source>
        <dbReference type="ARBA" id="ARBA00009008"/>
    </source>
</evidence>
<comment type="subcellular location">
    <subcellularLocation>
        <location evidence="1">Cytoplasm</location>
    </subcellularLocation>
</comment>
<evidence type="ECO:0000256" key="7">
    <source>
        <dbReference type="SAM" id="Coils"/>
    </source>
</evidence>
<keyword evidence="3" id="KW-0963">Cytoplasm</keyword>
<gene>
    <name evidence="8" type="ORF">QX51_05445</name>
</gene>
<sequence length="176" mass="20881">MITPMDIENKEFKKGFRGYHEDEVDEFLDRVKEDFENLYRENLDLKEKIKLYQEQVSRYKTIEKTLNDTLITAQAAAKDTCEAANKKAKMTVDEAELKAKQITENCREQIDTLRKEYDDLVKNFKRFRNRFKSLIKEEIETIDDIFSDVDEHLSVDGLYEEEHTYLVEDEAATSME</sequence>
<keyword evidence="9" id="KW-1185">Reference proteome</keyword>
<comment type="caution">
    <text evidence="8">The sequence shown here is derived from an EMBL/GenBank/DDBJ whole genome shotgun (WGS) entry which is preliminary data.</text>
</comment>
<name>A0A0B3VMB9_9FIRM</name>